<dbReference type="Proteomes" id="UP000008544">
    <property type="component" value="Chromosome"/>
</dbReference>
<dbReference type="HOGENOM" id="CLU_121449_2_2_9"/>
<organism evidence="2 3">
    <name type="scientific">Desulforudis audaxviator (strain MP104C)</name>
    <dbReference type="NCBI Taxonomy" id="477974"/>
    <lineage>
        <taxon>Bacteria</taxon>
        <taxon>Bacillati</taxon>
        <taxon>Bacillota</taxon>
        <taxon>Clostridia</taxon>
        <taxon>Thermoanaerobacterales</taxon>
        <taxon>Candidatus Desulforudaceae</taxon>
        <taxon>Candidatus Desulforudis</taxon>
    </lineage>
</organism>
<accession>B1I1W6</accession>
<sequence>MVYLWVDANVVLRFLTGDPPAMAAKALELMSRAEKGAIGLRVSHLVAAEIVWVLSSFYKYDKTQIAETLNSFLSADGIYAENPALLIQALQDMAEKNVDFVDAYLAALARAQEESICSFDNDFEKLNVRWVTPPGDG</sequence>
<dbReference type="AlphaFoldDB" id="B1I1W6"/>
<reference evidence="2 3" key="2">
    <citation type="journal article" date="2008" name="Science">
        <title>Environmental genomics reveals a single-species ecosystem deep within Earth.</title>
        <authorList>
            <person name="Chivian D."/>
            <person name="Brodie E.L."/>
            <person name="Alm E.J."/>
            <person name="Culley D.E."/>
            <person name="Dehal P.S."/>
            <person name="Desantis T.Z."/>
            <person name="Gihring T.M."/>
            <person name="Lapidus A."/>
            <person name="Lin L.H."/>
            <person name="Lowry S.R."/>
            <person name="Moser D.P."/>
            <person name="Richardson P.M."/>
            <person name="Southam G."/>
            <person name="Wanger G."/>
            <person name="Pratt L.M."/>
            <person name="Andersen G.L."/>
            <person name="Hazen T.C."/>
            <person name="Brockman F.J."/>
            <person name="Arkin A.P."/>
            <person name="Onstott T.C."/>
        </authorList>
    </citation>
    <scope>NUCLEOTIDE SEQUENCE [LARGE SCALE GENOMIC DNA]</scope>
    <source>
        <strain evidence="2 3">MP104C</strain>
    </source>
</reference>
<reference evidence="3" key="1">
    <citation type="submission" date="2007-10" db="EMBL/GenBank/DDBJ databases">
        <title>Complete sequence of chromosome of Desulforudis audaxviator MP104C.</title>
        <authorList>
            <person name="Copeland A."/>
            <person name="Lucas S."/>
            <person name="Lapidus A."/>
            <person name="Barry K."/>
            <person name="Glavina del Rio T."/>
            <person name="Dalin E."/>
            <person name="Tice H."/>
            <person name="Bruce D."/>
            <person name="Pitluck S."/>
            <person name="Lowry S.R."/>
            <person name="Larimer F."/>
            <person name="Land M.L."/>
            <person name="Hauser L."/>
            <person name="Kyrpides N."/>
            <person name="Ivanova N.N."/>
            <person name="Richardson P."/>
        </authorList>
    </citation>
    <scope>NUCLEOTIDE SEQUENCE [LARGE SCALE GENOMIC DNA]</scope>
    <source>
        <strain evidence="3">MP104C</strain>
    </source>
</reference>
<dbReference type="OrthoDB" id="9789052at2"/>
<dbReference type="RefSeq" id="WP_012301521.1">
    <property type="nucleotide sequence ID" value="NC_010424.1"/>
</dbReference>
<evidence type="ECO:0000313" key="2">
    <source>
        <dbReference type="EMBL" id="ACA58929.1"/>
    </source>
</evidence>
<dbReference type="STRING" id="477974.Daud_0375"/>
<dbReference type="EMBL" id="CP000860">
    <property type="protein sequence ID" value="ACA58929.1"/>
    <property type="molecule type" value="Genomic_DNA"/>
</dbReference>
<dbReference type="SUPFAM" id="SSF88723">
    <property type="entry name" value="PIN domain-like"/>
    <property type="match status" value="1"/>
</dbReference>
<feature type="domain" description="PIN" evidence="1">
    <location>
        <begin position="6"/>
        <end position="126"/>
    </location>
</feature>
<proteinExistence type="predicted"/>
<dbReference type="InterPro" id="IPR002716">
    <property type="entry name" value="PIN_dom"/>
</dbReference>
<name>B1I1W6_DESAP</name>
<gene>
    <name evidence="2" type="ordered locus">Daud_0375</name>
</gene>
<dbReference type="InterPro" id="IPR029060">
    <property type="entry name" value="PIN-like_dom_sf"/>
</dbReference>
<protein>
    <submittedName>
        <fullName evidence="2">PilT protein domain protein</fullName>
    </submittedName>
</protein>
<evidence type="ECO:0000313" key="3">
    <source>
        <dbReference type="Proteomes" id="UP000008544"/>
    </source>
</evidence>
<dbReference type="CDD" id="cd18683">
    <property type="entry name" value="PIN_VapC-like"/>
    <property type="match status" value="1"/>
</dbReference>
<dbReference type="KEGG" id="dau:Daud_0375"/>
<dbReference type="eggNOG" id="COG5611">
    <property type="taxonomic scope" value="Bacteria"/>
</dbReference>
<keyword evidence="3" id="KW-1185">Reference proteome</keyword>
<dbReference type="Pfam" id="PF01850">
    <property type="entry name" value="PIN"/>
    <property type="match status" value="1"/>
</dbReference>
<dbReference type="Gene3D" id="3.40.50.1010">
    <property type="entry name" value="5'-nuclease"/>
    <property type="match status" value="1"/>
</dbReference>
<evidence type="ECO:0000259" key="1">
    <source>
        <dbReference type="Pfam" id="PF01850"/>
    </source>
</evidence>